<sequence>MESSMDGESGKGVRGEDTHEATEGSLENGRRTTGQPSQDATGEAATDKDREGQLAEGSTPEKKEGMTKNLDDDDEDGERAELILFQVKECYVYKIPPRKSNLSYRADEWDINKWTWQGAMRIVSKGTECSIRLEDPISGELFAQAPVRATDPFPVEGVVDSSRFFVLRVEDSSGPHVRHAFVGLGFRERTQAYDFNAALQDHLKYVNRKKEAEEVAEEYKHKPSADYSLKEGQTLRLEIRTSLSPGAKAKLSADGTPMKLLTRGSMLFSDQRTTDVKGAAAAGAGGAAGAAGASSAGIALPSLPPPPKPGEYIRRPSLEGLGSAASKTSAGASPSILHLIIPPPHTPARMVTSPPPVAAAASPVSDRPSPVVSSDPSPDDEDFGDFQTA</sequence>
<dbReference type="InterPro" id="IPR011993">
    <property type="entry name" value="PH-like_dom_sf"/>
</dbReference>
<proteinExistence type="predicted"/>
<dbReference type="SUPFAM" id="SSF50729">
    <property type="entry name" value="PH domain-like"/>
    <property type="match status" value="1"/>
</dbReference>
<organism evidence="3 4">
    <name type="scientific">Chara braunii</name>
    <name type="common">Braun's stonewort</name>
    <dbReference type="NCBI Taxonomy" id="69332"/>
    <lineage>
        <taxon>Eukaryota</taxon>
        <taxon>Viridiplantae</taxon>
        <taxon>Streptophyta</taxon>
        <taxon>Charophyceae</taxon>
        <taxon>Charales</taxon>
        <taxon>Characeae</taxon>
        <taxon>Chara</taxon>
    </lineage>
</organism>
<accession>A0A388KQ21</accession>
<dbReference type="PANTHER" id="PTHR12847">
    <property type="entry name" value="ATP-BINDING CASSETTE ABC TRANSPORTER-RELATED"/>
    <property type="match status" value="1"/>
</dbReference>
<dbReference type="OrthoDB" id="10265489at2759"/>
<dbReference type="STRING" id="69332.A0A388KQ21"/>
<dbReference type="PANTHER" id="PTHR12847:SF9">
    <property type="entry name" value="NECAP-LIKE PROTEIN CG9132"/>
    <property type="match status" value="1"/>
</dbReference>
<dbReference type="CDD" id="cd13228">
    <property type="entry name" value="PHear_NECAP"/>
    <property type="match status" value="1"/>
</dbReference>
<comment type="caution">
    <text evidence="3">The sequence shown here is derived from an EMBL/GenBank/DDBJ whole genome shotgun (WGS) entry which is preliminary data.</text>
</comment>
<gene>
    <name evidence="3" type="ORF">CBR_g11103</name>
</gene>
<dbReference type="GO" id="GO:0030125">
    <property type="term" value="C:clathrin vesicle coat"/>
    <property type="evidence" value="ECO:0007669"/>
    <property type="project" value="TreeGrafter"/>
</dbReference>
<dbReference type="EMBL" id="BFEA01000160">
    <property type="protein sequence ID" value="GBG72170.1"/>
    <property type="molecule type" value="Genomic_DNA"/>
</dbReference>
<evidence type="ECO:0000259" key="2">
    <source>
        <dbReference type="Pfam" id="PF07933"/>
    </source>
</evidence>
<keyword evidence="4" id="KW-1185">Reference proteome</keyword>
<evidence type="ECO:0000313" key="3">
    <source>
        <dbReference type="EMBL" id="GBG72170.1"/>
    </source>
</evidence>
<dbReference type="FunFam" id="2.30.29.30:FF:000150">
    <property type="entry name" value="Adaptin ear-binding coat-associated protein"/>
    <property type="match status" value="1"/>
</dbReference>
<protein>
    <recommendedName>
        <fullName evidence="2">NECAP PHear domain-containing protein</fullName>
    </recommendedName>
</protein>
<dbReference type="AlphaFoldDB" id="A0A388KQ21"/>
<evidence type="ECO:0000313" key="4">
    <source>
        <dbReference type="Proteomes" id="UP000265515"/>
    </source>
</evidence>
<feature type="compositionally biased region" description="Basic and acidic residues" evidence="1">
    <location>
        <begin position="8"/>
        <end position="22"/>
    </location>
</feature>
<reference evidence="3 4" key="1">
    <citation type="journal article" date="2018" name="Cell">
        <title>The Chara Genome: Secondary Complexity and Implications for Plant Terrestrialization.</title>
        <authorList>
            <person name="Nishiyama T."/>
            <person name="Sakayama H."/>
            <person name="Vries J.D."/>
            <person name="Buschmann H."/>
            <person name="Saint-Marcoux D."/>
            <person name="Ullrich K.K."/>
            <person name="Haas F.B."/>
            <person name="Vanderstraeten L."/>
            <person name="Becker D."/>
            <person name="Lang D."/>
            <person name="Vosolsobe S."/>
            <person name="Rombauts S."/>
            <person name="Wilhelmsson P.K.I."/>
            <person name="Janitza P."/>
            <person name="Kern R."/>
            <person name="Heyl A."/>
            <person name="Rumpler F."/>
            <person name="Villalobos L.I.A.C."/>
            <person name="Clay J.M."/>
            <person name="Skokan R."/>
            <person name="Toyoda A."/>
            <person name="Suzuki Y."/>
            <person name="Kagoshima H."/>
            <person name="Schijlen E."/>
            <person name="Tajeshwar N."/>
            <person name="Catarino B."/>
            <person name="Hetherington A.J."/>
            <person name="Saltykova A."/>
            <person name="Bonnot C."/>
            <person name="Breuninger H."/>
            <person name="Symeonidi A."/>
            <person name="Radhakrishnan G.V."/>
            <person name="Van Nieuwerburgh F."/>
            <person name="Deforce D."/>
            <person name="Chang C."/>
            <person name="Karol K.G."/>
            <person name="Hedrich R."/>
            <person name="Ulvskov P."/>
            <person name="Glockner G."/>
            <person name="Delwiche C.F."/>
            <person name="Petrasek J."/>
            <person name="Van de Peer Y."/>
            <person name="Friml J."/>
            <person name="Beilby M."/>
            <person name="Dolan L."/>
            <person name="Kohara Y."/>
            <person name="Sugano S."/>
            <person name="Fujiyama A."/>
            <person name="Delaux P.-M."/>
            <person name="Quint M."/>
            <person name="TheiBen G."/>
            <person name="Hagemann M."/>
            <person name="Harholt J."/>
            <person name="Dunand C."/>
            <person name="Zachgo S."/>
            <person name="Langdale J."/>
            <person name="Maumus F."/>
            <person name="Straeten D.V.D."/>
            <person name="Gould S.B."/>
            <person name="Rensing S.A."/>
        </authorList>
    </citation>
    <scope>NUCLEOTIDE SEQUENCE [LARGE SCALE GENOMIC DNA]</scope>
    <source>
        <strain evidence="3 4">S276</strain>
    </source>
</reference>
<dbReference type="Gene3D" id="2.30.29.30">
    <property type="entry name" value="Pleckstrin-homology domain (PH domain)/Phosphotyrosine-binding domain (PTB)"/>
    <property type="match status" value="1"/>
</dbReference>
<name>A0A388KQ21_CHABU</name>
<dbReference type="Gramene" id="GBG72170">
    <property type="protein sequence ID" value="GBG72170"/>
    <property type="gene ID" value="CBR_g11103"/>
</dbReference>
<feature type="region of interest" description="Disordered" evidence="1">
    <location>
        <begin position="1"/>
        <end position="75"/>
    </location>
</feature>
<dbReference type="GO" id="GO:0006897">
    <property type="term" value="P:endocytosis"/>
    <property type="evidence" value="ECO:0007669"/>
    <property type="project" value="InterPro"/>
</dbReference>
<feature type="compositionally biased region" description="Low complexity" evidence="1">
    <location>
        <begin position="358"/>
        <end position="376"/>
    </location>
</feature>
<feature type="compositionally biased region" description="Acidic residues" evidence="1">
    <location>
        <begin position="377"/>
        <end position="389"/>
    </location>
</feature>
<feature type="compositionally biased region" description="Basic and acidic residues" evidence="1">
    <location>
        <begin position="45"/>
        <end position="70"/>
    </location>
</feature>
<feature type="domain" description="NECAP PHear" evidence="2">
    <location>
        <begin position="81"/>
        <end position="239"/>
    </location>
</feature>
<dbReference type="Pfam" id="PF07933">
    <property type="entry name" value="DUF1681"/>
    <property type="match status" value="1"/>
</dbReference>
<evidence type="ECO:0000256" key="1">
    <source>
        <dbReference type="SAM" id="MobiDB-lite"/>
    </source>
</evidence>
<feature type="compositionally biased region" description="Polar residues" evidence="1">
    <location>
        <begin position="31"/>
        <end position="40"/>
    </location>
</feature>
<dbReference type="Proteomes" id="UP000265515">
    <property type="component" value="Unassembled WGS sequence"/>
</dbReference>
<dbReference type="InterPro" id="IPR012466">
    <property type="entry name" value="NECAP_PHear"/>
</dbReference>
<feature type="region of interest" description="Disordered" evidence="1">
    <location>
        <begin position="337"/>
        <end position="389"/>
    </location>
</feature>